<dbReference type="GeneID" id="94827734"/>
<reference evidence="2" key="1">
    <citation type="submission" date="2016-10" db="EMBL/GenBank/DDBJ databases">
        <authorList>
            <person name="Benchimol M."/>
            <person name="Almeida L.G."/>
            <person name="Vasconcelos A.T."/>
            <person name="Perreira-Neves A."/>
            <person name="Rosa I.A."/>
            <person name="Tasca T."/>
            <person name="Bogo M.R."/>
            <person name="de Souza W."/>
        </authorList>
    </citation>
    <scope>NUCLEOTIDE SEQUENCE [LARGE SCALE GENOMIC DNA]</scope>
    <source>
        <strain evidence="2">K</strain>
    </source>
</reference>
<keyword evidence="3" id="KW-1185">Reference proteome</keyword>
<organism evidence="2 3">
    <name type="scientific">Tritrichomonas foetus</name>
    <dbReference type="NCBI Taxonomy" id="1144522"/>
    <lineage>
        <taxon>Eukaryota</taxon>
        <taxon>Metamonada</taxon>
        <taxon>Parabasalia</taxon>
        <taxon>Tritrichomonadida</taxon>
        <taxon>Tritrichomonadidae</taxon>
        <taxon>Tritrichomonas</taxon>
    </lineage>
</organism>
<feature type="compositionally biased region" description="Low complexity" evidence="1">
    <location>
        <begin position="134"/>
        <end position="143"/>
    </location>
</feature>
<evidence type="ECO:0000313" key="3">
    <source>
        <dbReference type="Proteomes" id="UP000179807"/>
    </source>
</evidence>
<feature type="compositionally biased region" description="Basic and acidic residues" evidence="1">
    <location>
        <begin position="17"/>
        <end position="31"/>
    </location>
</feature>
<evidence type="ECO:0000256" key="1">
    <source>
        <dbReference type="SAM" id="MobiDB-lite"/>
    </source>
</evidence>
<dbReference type="VEuPathDB" id="TrichDB:TRFO_06332"/>
<name>A0A1J4K3V8_9EUKA</name>
<proteinExistence type="predicted"/>
<feature type="region of interest" description="Disordered" evidence="1">
    <location>
        <begin position="123"/>
        <end position="153"/>
    </location>
</feature>
<gene>
    <name evidence="2" type="ORF">TRFO_06332</name>
</gene>
<feature type="compositionally biased region" description="Polar residues" evidence="1">
    <location>
        <begin position="72"/>
        <end position="101"/>
    </location>
</feature>
<feature type="compositionally biased region" description="Polar residues" evidence="1">
    <location>
        <begin position="1"/>
        <end position="16"/>
    </location>
</feature>
<evidence type="ECO:0000313" key="2">
    <source>
        <dbReference type="EMBL" id="OHT04436.1"/>
    </source>
</evidence>
<feature type="region of interest" description="Disordered" evidence="1">
    <location>
        <begin position="1"/>
        <end position="31"/>
    </location>
</feature>
<comment type="caution">
    <text evidence="2">The sequence shown here is derived from an EMBL/GenBank/DDBJ whole genome shotgun (WGS) entry which is preliminary data.</text>
</comment>
<feature type="compositionally biased region" description="Acidic residues" evidence="1">
    <location>
        <begin position="59"/>
        <end position="71"/>
    </location>
</feature>
<dbReference type="Proteomes" id="UP000179807">
    <property type="component" value="Unassembled WGS sequence"/>
</dbReference>
<dbReference type="RefSeq" id="XP_068357572.1">
    <property type="nucleotide sequence ID" value="XM_068493030.1"/>
</dbReference>
<feature type="compositionally biased region" description="Polar residues" evidence="1">
    <location>
        <begin position="124"/>
        <end position="133"/>
    </location>
</feature>
<accession>A0A1J4K3V8</accession>
<protein>
    <submittedName>
        <fullName evidence="2">Uncharacterized protein</fullName>
    </submittedName>
</protein>
<dbReference type="EMBL" id="MLAK01000793">
    <property type="protein sequence ID" value="OHT04436.1"/>
    <property type="molecule type" value="Genomic_DNA"/>
</dbReference>
<sequence>MEENTPNSSKGGSQPSDTEKDVFKPPSKKDIFTDSLSYGDLFFLPDSDEDDYLLPNSNVDDDYLGDCDNDYTIDTGQSLDNPNSSPGPSHLSDTSPPQFDLSHSISLVNTAPVLQESQLEEVNLPTNMQPNNASKSSTSSKGTCKAPAKTARQRVHLNDEQREFYNAFYSKAGRKKFIKQIIQSLHNDVFVVLNPRIPPLGRDEYRSILRYFQVFLPYKDDILSCFDLFCAHATLEEQAPFALHRNMKFEIDSIRNLFLNVLARILKGFAKTVMARN</sequence>
<feature type="region of interest" description="Disordered" evidence="1">
    <location>
        <begin position="46"/>
        <end position="101"/>
    </location>
</feature>
<dbReference type="AlphaFoldDB" id="A0A1J4K3V8"/>